<accession>A0ABT9C7Q8</accession>
<evidence type="ECO:0008006" key="4">
    <source>
        <dbReference type="Google" id="ProtNLM"/>
    </source>
</evidence>
<evidence type="ECO:0000313" key="3">
    <source>
        <dbReference type="Proteomes" id="UP001240171"/>
    </source>
</evidence>
<name>A0ABT9C7Q8_9BACL</name>
<dbReference type="RefSeq" id="WP_305022440.1">
    <property type="nucleotide sequence ID" value="NZ_JAUQTB010000001.1"/>
</dbReference>
<feature type="region of interest" description="Disordered" evidence="1">
    <location>
        <begin position="405"/>
        <end position="434"/>
    </location>
</feature>
<reference evidence="2 3" key="1">
    <citation type="submission" date="2023-07" db="EMBL/GenBank/DDBJ databases">
        <title>Paenibacillus sp. JX-17 nov. isolated from soil.</title>
        <authorList>
            <person name="Wan Y."/>
            <person name="Liu B."/>
        </authorList>
    </citation>
    <scope>NUCLEOTIDE SEQUENCE [LARGE SCALE GENOMIC DNA]</scope>
    <source>
        <strain evidence="2 3">JX-17</strain>
    </source>
</reference>
<keyword evidence="3" id="KW-1185">Reference proteome</keyword>
<proteinExistence type="predicted"/>
<evidence type="ECO:0000313" key="2">
    <source>
        <dbReference type="EMBL" id="MDO7905265.1"/>
    </source>
</evidence>
<comment type="caution">
    <text evidence="2">The sequence shown here is derived from an EMBL/GenBank/DDBJ whole genome shotgun (WGS) entry which is preliminary data.</text>
</comment>
<evidence type="ECO:0000256" key="1">
    <source>
        <dbReference type="SAM" id="MobiDB-lite"/>
    </source>
</evidence>
<dbReference type="EMBL" id="JAUQTB010000001">
    <property type="protein sequence ID" value="MDO7905265.1"/>
    <property type="molecule type" value="Genomic_DNA"/>
</dbReference>
<dbReference type="Proteomes" id="UP001240171">
    <property type="component" value="Unassembled WGS sequence"/>
</dbReference>
<sequence>MNQWEQLTGEARLVLRCCLLQYGSQWMPETAPRRLLQGRLSGVEVVLACRELLRTGWMKSMHKGWGEVRYAVPERYMGQLLQWMLHPPEFAGELSGCRMVAEASGRVTGQLLHLMAGMYPKGLQLTLKGALHKKAQQLLNERSPFALVDGMDAIHSESAAALDSYSVVFELLVYLGMLRLEERRYAIDEAVLNGWLARSNEERLVILYDWLTAHHRPDGVAAELLASLLQLQSSSAGRWINVSAMLAWLQAHRAAGAVEDSFPDEAWNWLLQLSRLDLGDAAVSDEGTLLFRWSIPVAGLPPAEQARAGEQSEKQIYVQPDMDILVPLSTDHRIRWLLEIWTERVSHDRMSVYRLSAQRFTSAVAHSSPESFLLMLKRTAASGIPEHVQLLLEQWCREWPSSVSPGDTFGQEGRGPSLASVSEPLGPEIPSRKSLEPSALPAEEMLFAGLQQVPLRWTQMDGAYHPSTARKLVEQAVQWETKLALSIAGESRIYIPAKVEDGAPWSVSGWFVSAPTAEDSWPPPSLCSLSPDDWNGMRIVVPPPEVWIHSSSDGRDML</sequence>
<protein>
    <recommendedName>
        <fullName evidence="4">Helicase XPB/Ssl2 N-terminal domain-containing protein</fullName>
    </recommendedName>
</protein>
<organism evidence="2 3">
    <name type="scientific">Paenibacillus lacisoli</name>
    <dbReference type="NCBI Taxonomy" id="3064525"/>
    <lineage>
        <taxon>Bacteria</taxon>
        <taxon>Bacillati</taxon>
        <taxon>Bacillota</taxon>
        <taxon>Bacilli</taxon>
        <taxon>Bacillales</taxon>
        <taxon>Paenibacillaceae</taxon>
        <taxon>Paenibacillus</taxon>
    </lineage>
</organism>
<gene>
    <name evidence="2" type="ORF">Q5741_02410</name>
</gene>